<dbReference type="EMBL" id="EU972502">
    <property type="protein sequence ID" value="ACG44620.1"/>
    <property type="molecule type" value="mRNA"/>
</dbReference>
<feature type="compositionally biased region" description="Basic residues" evidence="1">
    <location>
        <begin position="139"/>
        <end position="152"/>
    </location>
</feature>
<sequence>MPGPRASTSSGPRSALSFARRVPLLPHARAPCSKSSKVPPDPLPKSASSSISGASPQQQRASHGVCFPNARPVNSRDASSLATWTSFASCPRRAPRNPAASSNSDALRCVALARTGLTSSLYAASACRRRNPRSFNRSPCRRHASRIARRQRAQTNGMHARRESARLFALNDS</sequence>
<name>B6U5I7_MAIZE</name>
<feature type="compositionally biased region" description="Polar residues" evidence="1">
    <location>
        <begin position="1"/>
        <end position="12"/>
    </location>
</feature>
<reference evidence="2" key="1">
    <citation type="journal article" date="2009" name="Plant Mol. Biol.">
        <title>Insights into corn genes derived from large-scale cDNA sequencing.</title>
        <authorList>
            <person name="Alexandrov N.N."/>
            <person name="Brover V.V."/>
            <person name="Freidin S."/>
            <person name="Troukhan M.E."/>
            <person name="Tatarinova T.V."/>
            <person name="Zhang H."/>
            <person name="Swaller T.J."/>
            <person name="Lu Y.P."/>
            <person name="Bouck J."/>
            <person name="Flavell R.B."/>
            <person name="Feldmann K.A."/>
        </authorList>
    </citation>
    <scope>NUCLEOTIDE SEQUENCE</scope>
</reference>
<accession>B6U5I7</accession>
<feature type="compositionally biased region" description="Low complexity" evidence="1">
    <location>
        <begin position="46"/>
        <end position="55"/>
    </location>
</feature>
<feature type="region of interest" description="Disordered" evidence="1">
    <location>
        <begin position="27"/>
        <end position="79"/>
    </location>
</feature>
<dbReference type="AlphaFoldDB" id="B6U5I7"/>
<feature type="region of interest" description="Disordered" evidence="1">
    <location>
        <begin position="1"/>
        <end position="20"/>
    </location>
</feature>
<organism evidence="2">
    <name type="scientific">Zea mays</name>
    <name type="common">Maize</name>
    <dbReference type="NCBI Taxonomy" id="4577"/>
    <lineage>
        <taxon>Eukaryota</taxon>
        <taxon>Viridiplantae</taxon>
        <taxon>Streptophyta</taxon>
        <taxon>Embryophyta</taxon>
        <taxon>Tracheophyta</taxon>
        <taxon>Spermatophyta</taxon>
        <taxon>Magnoliopsida</taxon>
        <taxon>Liliopsida</taxon>
        <taxon>Poales</taxon>
        <taxon>Poaceae</taxon>
        <taxon>PACMAD clade</taxon>
        <taxon>Panicoideae</taxon>
        <taxon>Andropogonodae</taxon>
        <taxon>Andropogoneae</taxon>
        <taxon>Tripsacinae</taxon>
        <taxon>Zea</taxon>
    </lineage>
</organism>
<proteinExistence type="evidence at transcript level"/>
<feature type="region of interest" description="Disordered" evidence="1">
    <location>
        <begin position="131"/>
        <end position="161"/>
    </location>
</feature>
<evidence type="ECO:0000313" key="2">
    <source>
        <dbReference type="EMBL" id="ACG44620.1"/>
    </source>
</evidence>
<protein>
    <submittedName>
        <fullName evidence="2">Uncharacterized protein</fullName>
    </submittedName>
</protein>
<evidence type="ECO:0000256" key="1">
    <source>
        <dbReference type="SAM" id="MobiDB-lite"/>
    </source>
</evidence>